<keyword evidence="3" id="KW-1185">Reference proteome</keyword>
<evidence type="ECO:0000256" key="1">
    <source>
        <dbReference type="SAM" id="MobiDB-lite"/>
    </source>
</evidence>
<gene>
    <name evidence="2" type="ORF">UJA718_LOCUS50004</name>
</gene>
<evidence type="ECO:0000313" key="3">
    <source>
        <dbReference type="Proteomes" id="UP000663873"/>
    </source>
</evidence>
<organism evidence="2 3">
    <name type="scientific">Rotaria socialis</name>
    <dbReference type="NCBI Taxonomy" id="392032"/>
    <lineage>
        <taxon>Eukaryota</taxon>
        <taxon>Metazoa</taxon>
        <taxon>Spiralia</taxon>
        <taxon>Gnathifera</taxon>
        <taxon>Rotifera</taxon>
        <taxon>Eurotatoria</taxon>
        <taxon>Bdelloidea</taxon>
        <taxon>Philodinida</taxon>
        <taxon>Philodinidae</taxon>
        <taxon>Rotaria</taxon>
    </lineage>
</organism>
<dbReference type="Proteomes" id="UP000663873">
    <property type="component" value="Unassembled WGS sequence"/>
</dbReference>
<feature type="non-terminal residue" evidence="2">
    <location>
        <position position="1"/>
    </location>
</feature>
<sequence>SSSLSSTSVDYAVPTQRHQSSTNNKSATMVVVGIHQSISNVVDDNNIQQQCHPLKTFHSPATSSSLSNHYNLKKTVQAFTR</sequence>
<feature type="non-terminal residue" evidence="2">
    <location>
        <position position="81"/>
    </location>
</feature>
<feature type="region of interest" description="Disordered" evidence="1">
    <location>
        <begin position="1"/>
        <end position="24"/>
    </location>
</feature>
<dbReference type="EMBL" id="CAJOBP010107922">
    <property type="protein sequence ID" value="CAF4994480.1"/>
    <property type="molecule type" value="Genomic_DNA"/>
</dbReference>
<reference evidence="2" key="1">
    <citation type="submission" date="2021-02" db="EMBL/GenBank/DDBJ databases">
        <authorList>
            <person name="Nowell W R."/>
        </authorList>
    </citation>
    <scope>NUCLEOTIDE SEQUENCE</scope>
</reference>
<comment type="caution">
    <text evidence="2">The sequence shown here is derived from an EMBL/GenBank/DDBJ whole genome shotgun (WGS) entry which is preliminary data.</text>
</comment>
<proteinExistence type="predicted"/>
<accession>A0A822A9C5</accession>
<protein>
    <submittedName>
        <fullName evidence="2">Uncharacterized protein</fullName>
    </submittedName>
</protein>
<evidence type="ECO:0000313" key="2">
    <source>
        <dbReference type="EMBL" id="CAF4994480.1"/>
    </source>
</evidence>
<name>A0A822A9C5_9BILA</name>
<dbReference type="AlphaFoldDB" id="A0A822A9C5"/>